<dbReference type="OrthoDB" id="4033880at2759"/>
<dbReference type="CDD" id="cd16989">
    <property type="entry name" value="ENTH_EpsinR"/>
    <property type="match status" value="1"/>
</dbReference>
<dbReference type="InterPro" id="IPR013809">
    <property type="entry name" value="ENTH"/>
</dbReference>
<reference evidence="3 4" key="1">
    <citation type="journal article" date="2016" name="Nat. Commun.">
        <title>Extremotolerant tardigrade genome and improved radiotolerance of human cultured cells by tardigrade-unique protein.</title>
        <authorList>
            <person name="Hashimoto T."/>
            <person name="Horikawa D.D."/>
            <person name="Saito Y."/>
            <person name="Kuwahara H."/>
            <person name="Kozuka-Hata H."/>
            <person name="Shin-I T."/>
            <person name="Minakuchi Y."/>
            <person name="Ohishi K."/>
            <person name="Motoyama A."/>
            <person name="Aizu T."/>
            <person name="Enomoto A."/>
            <person name="Kondo K."/>
            <person name="Tanaka S."/>
            <person name="Hara Y."/>
            <person name="Koshikawa S."/>
            <person name="Sagara H."/>
            <person name="Miura T."/>
            <person name="Yokobori S."/>
            <person name="Miyagawa K."/>
            <person name="Suzuki Y."/>
            <person name="Kubo T."/>
            <person name="Oyama M."/>
            <person name="Kohara Y."/>
            <person name="Fujiyama A."/>
            <person name="Arakawa K."/>
            <person name="Katayama T."/>
            <person name="Toyoda A."/>
            <person name="Kunieda T."/>
        </authorList>
    </citation>
    <scope>NUCLEOTIDE SEQUENCE [LARGE SCALE GENOMIC DNA]</scope>
    <source>
        <strain evidence="3 4">YOKOZUNA-1</strain>
    </source>
</reference>
<dbReference type="FunFam" id="1.25.40.90:FF:000006">
    <property type="entry name" value="Clathrin interactor 1"/>
    <property type="match status" value="1"/>
</dbReference>
<feature type="region of interest" description="Disordered" evidence="1">
    <location>
        <begin position="160"/>
        <end position="274"/>
    </location>
</feature>
<dbReference type="Proteomes" id="UP000186922">
    <property type="component" value="Unassembled WGS sequence"/>
</dbReference>
<dbReference type="InterPro" id="IPR008942">
    <property type="entry name" value="ENTH_VHS"/>
</dbReference>
<evidence type="ECO:0000313" key="4">
    <source>
        <dbReference type="Proteomes" id="UP000186922"/>
    </source>
</evidence>
<feature type="domain" description="ENTH" evidence="2">
    <location>
        <begin position="13"/>
        <end position="146"/>
    </location>
</feature>
<feature type="compositionally biased region" description="Polar residues" evidence="1">
    <location>
        <begin position="549"/>
        <end position="562"/>
    </location>
</feature>
<feature type="compositionally biased region" description="Gly residues" evidence="1">
    <location>
        <begin position="168"/>
        <end position="179"/>
    </location>
</feature>
<dbReference type="GO" id="GO:0005886">
    <property type="term" value="C:plasma membrane"/>
    <property type="evidence" value="ECO:0007669"/>
    <property type="project" value="TreeGrafter"/>
</dbReference>
<dbReference type="GO" id="GO:0030125">
    <property type="term" value="C:clathrin vesicle coat"/>
    <property type="evidence" value="ECO:0007669"/>
    <property type="project" value="TreeGrafter"/>
</dbReference>
<dbReference type="GO" id="GO:0030276">
    <property type="term" value="F:clathrin binding"/>
    <property type="evidence" value="ECO:0007669"/>
    <property type="project" value="TreeGrafter"/>
</dbReference>
<name>A0A1D1USF0_RAMVA</name>
<comment type="caution">
    <text evidence="3">The sequence shown here is derived from an EMBL/GenBank/DDBJ whole genome shotgun (WGS) entry which is preliminary data.</text>
</comment>
<dbReference type="AlphaFoldDB" id="A0A1D1USF0"/>
<dbReference type="SMART" id="SM00273">
    <property type="entry name" value="ENTH"/>
    <property type="match status" value="1"/>
</dbReference>
<dbReference type="GO" id="GO:0006897">
    <property type="term" value="P:endocytosis"/>
    <property type="evidence" value="ECO:0007669"/>
    <property type="project" value="TreeGrafter"/>
</dbReference>
<evidence type="ECO:0000313" key="3">
    <source>
        <dbReference type="EMBL" id="GAU92606.1"/>
    </source>
</evidence>
<dbReference type="GO" id="GO:0005768">
    <property type="term" value="C:endosome"/>
    <property type="evidence" value="ECO:0007669"/>
    <property type="project" value="TreeGrafter"/>
</dbReference>
<feature type="compositionally biased region" description="Polar residues" evidence="1">
    <location>
        <begin position="180"/>
        <end position="190"/>
    </location>
</feature>
<feature type="compositionally biased region" description="Low complexity" evidence="1">
    <location>
        <begin position="598"/>
        <end position="609"/>
    </location>
</feature>
<dbReference type="PROSITE" id="PS50942">
    <property type="entry name" value="ENTH"/>
    <property type="match status" value="1"/>
</dbReference>
<protein>
    <recommendedName>
        <fullName evidence="2">ENTH domain-containing protein</fullName>
    </recommendedName>
</protein>
<dbReference type="EMBL" id="BDGG01000002">
    <property type="protein sequence ID" value="GAU92606.1"/>
    <property type="molecule type" value="Genomic_DNA"/>
</dbReference>
<proteinExistence type="predicted"/>
<dbReference type="GO" id="GO:0005543">
    <property type="term" value="F:phospholipid binding"/>
    <property type="evidence" value="ECO:0007669"/>
    <property type="project" value="TreeGrafter"/>
</dbReference>
<sequence>MWKIRELTDQVVNMVMNYTEVEAKVREATNEDPWGPTGPQMQELSQMTYSGEHYHEVMSMLWKRMLIDNKANWRRVYKSLLLLGYLLRNGAERVVTSGKEHMFDLKSLEHYKFIDEVGKDQGLNVRNRVKEIVDLLQDDQRLRDERKKARKTKDKYIGLSADEASMRRGGGGYSGGGGSNRKSWSPSDSPSAARKNYDSDPEDNGDPAYEFHDDNGGADSDGGTRSHRKAPVKQLKPIGRKIEDKPDSVRTKTPTGVEAKVDNRPRSVSSVGNKDLLTADFGEDVGRVSPAGAGPKAASASHSAEDWADFASARTEGNAAPKNDSSPDDFIEGLTKINFTKSFKGTPAPPGSKDLDLLNNDFGEFATAAPTQPSAAAFTVPGQTSAVPAFGMSHSATLPSMSGGIRPAGFPPQMNSGFQAQPLPAAASNVNALNMLSMPQSQSMTFAPHPSGAHWNIPQQTMIRPGSNAPNYSSATMCLSYGVPAQSAQARGTGLASPVAPASMAGKTAQDWTKGSGLNIDLDLSLAKQYAKPLSPPMNQLQATTLVGQVGSGTSRPTSANKQGVFGASNVSAPPSNWSASQSGVAHKEFLPDFDAFSSPSTSSSSQQQHAATPFGDLLQ</sequence>
<feature type="compositionally biased region" description="Basic and acidic residues" evidence="1">
    <location>
        <begin position="240"/>
        <end position="250"/>
    </location>
</feature>
<dbReference type="STRING" id="947166.A0A1D1USF0"/>
<gene>
    <name evidence="3" type="primary">RvY_04663-1</name>
    <name evidence="3" type="synonym">RvY_04663.1</name>
    <name evidence="3" type="ORF">RvY_04663</name>
</gene>
<evidence type="ECO:0000256" key="1">
    <source>
        <dbReference type="SAM" id="MobiDB-lite"/>
    </source>
</evidence>
<dbReference type="SUPFAM" id="SSF48464">
    <property type="entry name" value="ENTH/VHS domain"/>
    <property type="match status" value="1"/>
</dbReference>
<dbReference type="Pfam" id="PF01417">
    <property type="entry name" value="ENTH"/>
    <property type="match status" value="1"/>
</dbReference>
<feature type="region of interest" description="Disordered" evidence="1">
    <location>
        <begin position="549"/>
        <end position="620"/>
    </location>
</feature>
<organism evidence="3 4">
    <name type="scientific">Ramazzottius varieornatus</name>
    <name type="common">Water bear</name>
    <name type="synonym">Tardigrade</name>
    <dbReference type="NCBI Taxonomy" id="947166"/>
    <lineage>
        <taxon>Eukaryota</taxon>
        <taxon>Metazoa</taxon>
        <taxon>Ecdysozoa</taxon>
        <taxon>Tardigrada</taxon>
        <taxon>Eutardigrada</taxon>
        <taxon>Parachela</taxon>
        <taxon>Hypsibioidea</taxon>
        <taxon>Ramazzottiidae</taxon>
        <taxon>Ramazzottius</taxon>
    </lineage>
</organism>
<dbReference type="Gene3D" id="1.25.40.90">
    <property type="match status" value="1"/>
</dbReference>
<evidence type="ECO:0000259" key="2">
    <source>
        <dbReference type="PROSITE" id="PS50942"/>
    </source>
</evidence>
<dbReference type="PANTHER" id="PTHR12276">
    <property type="entry name" value="EPSIN/ENT-RELATED"/>
    <property type="match status" value="1"/>
</dbReference>
<feature type="compositionally biased region" description="Polar residues" evidence="1">
    <location>
        <begin position="569"/>
        <end position="584"/>
    </location>
</feature>
<accession>A0A1D1USF0</accession>
<dbReference type="PANTHER" id="PTHR12276:SF45">
    <property type="entry name" value="CLATHRIN INTERACTOR 1"/>
    <property type="match status" value="1"/>
</dbReference>
<keyword evidence="4" id="KW-1185">Reference proteome</keyword>